<name>A0A0F8XNE0_9ZZZZ</name>
<proteinExistence type="predicted"/>
<dbReference type="EMBL" id="LAZR01058140">
    <property type="protein sequence ID" value="KKK70547.1"/>
    <property type="molecule type" value="Genomic_DNA"/>
</dbReference>
<evidence type="ECO:0000313" key="1">
    <source>
        <dbReference type="EMBL" id="KKK70547.1"/>
    </source>
</evidence>
<feature type="non-terminal residue" evidence="1">
    <location>
        <position position="1"/>
    </location>
</feature>
<sequence>GADIGGAVYYYSAGGEDSASWPERRGQCWGQRHPWSSQAVGRRMPWARAGRRVTQSGGRGIDAKQLPALAALPVIRISGRAAISTASIVAVRSEIIGQPL</sequence>
<protein>
    <submittedName>
        <fullName evidence="1">Uncharacterized protein</fullName>
    </submittedName>
</protein>
<gene>
    <name evidence="1" type="ORF">LCGC14_2922900</name>
</gene>
<accession>A0A0F8XNE0</accession>
<organism evidence="1">
    <name type="scientific">marine sediment metagenome</name>
    <dbReference type="NCBI Taxonomy" id="412755"/>
    <lineage>
        <taxon>unclassified sequences</taxon>
        <taxon>metagenomes</taxon>
        <taxon>ecological metagenomes</taxon>
    </lineage>
</organism>
<dbReference type="AlphaFoldDB" id="A0A0F8XNE0"/>
<reference evidence="1" key="1">
    <citation type="journal article" date="2015" name="Nature">
        <title>Complex archaea that bridge the gap between prokaryotes and eukaryotes.</title>
        <authorList>
            <person name="Spang A."/>
            <person name="Saw J.H."/>
            <person name="Jorgensen S.L."/>
            <person name="Zaremba-Niedzwiedzka K."/>
            <person name="Martijn J."/>
            <person name="Lind A.E."/>
            <person name="van Eijk R."/>
            <person name="Schleper C."/>
            <person name="Guy L."/>
            <person name="Ettema T.J."/>
        </authorList>
    </citation>
    <scope>NUCLEOTIDE SEQUENCE</scope>
</reference>
<comment type="caution">
    <text evidence="1">The sequence shown here is derived from an EMBL/GenBank/DDBJ whole genome shotgun (WGS) entry which is preliminary data.</text>
</comment>